<dbReference type="EMBL" id="JACXLD010000016">
    <property type="protein sequence ID" value="MBD2860235.1"/>
    <property type="molecule type" value="Genomic_DNA"/>
</dbReference>
<proteinExistence type="predicted"/>
<keyword evidence="2" id="KW-0808">Transferase</keyword>
<accession>A0A927C2R5</accession>
<organism evidence="2 3">
    <name type="scientific">Spongiibacter pelagi</name>
    <dbReference type="NCBI Taxonomy" id="2760804"/>
    <lineage>
        <taxon>Bacteria</taxon>
        <taxon>Pseudomonadati</taxon>
        <taxon>Pseudomonadota</taxon>
        <taxon>Gammaproteobacteria</taxon>
        <taxon>Cellvibrionales</taxon>
        <taxon>Spongiibacteraceae</taxon>
        <taxon>Spongiibacter</taxon>
    </lineage>
</organism>
<evidence type="ECO:0000313" key="3">
    <source>
        <dbReference type="Proteomes" id="UP000610558"/>
    </source>
</evidence>
<gene>
    <name evidence="2" type="ORF">IB286_14635</name>
</gene>
<name>A0A927C2R5_9GAMM</name>
<evidence type="ECO:0000313" key="2">
    <source>
        <dbReference type="EMBL" id="MBD2860235.1"/>
    </source>
</evidence>
<dbReference type="Pfam" id="PF01553">
    <property type="entry name" value="Acyltransferase"/>
    <property type="match status" value="1"/>
</dbReference>
<sequence>MSNNEKNQLLDQALEWQAPGDKDWLFGLFKGCEKYFDVEYSGLENLDISKPVLFVSSHSLFSITDLLVFSGIWRQTGTLVRGLGDRLHYKVPVWRSMVRHLGVVLGDQTIAQGLLESGQSVLVFPGGAREVMKKRYEIHNLVWKKRTGFIRLAINAGVPIVPISVYGGDKVMDIVVDADDYKQTWLGKLAARTGILDDYWRGADELPPIAKGIGWTVLPKPQKVYVSYGKPIHFDGVATDDPAALMQAREKVSSEINRMMNEAKERDQSNAQPLWRRLMSNI</sequence>
<feature type="domain" description="Phospholipid/glycerol acyltransferase" evidence="1">
    <location>
        <begin position="52"/>
        <end position="168"/>
    </location>
</feature>
<dbReference type="CDD" id="cd07987">
    <property type="entry name" value="LPLAT_MGAT-like"/>
    <property type="match status" value="1"/>
</dbReference>
<dbReference type="InterPro" id="IPR002123">
    <property type="entry name" value="Plipid/glycerol_acylTrfase"/>
</dbReference>
<dbReference type="PANTHER" id="PTHR22753:SF14">
    <property type="entry name" value="MONOACYLGLYCEROL_DIACYLGLYCEROL O-ACYLTRANSFERASE"/>
    <property type="match status" value="1"/>
</dbReference>
<evidence type="ECO:0000259" key="1">
    <source>
        <dbReference type="SMART" id="SM00563"/>
    </source>
</evidence>
<protein>
    <submittedName>
        <fullName evidence="2">Acyltransferase family protein</fullName>
    </submittedName>
</protein>
<dbReference type="RefSeq" id="WP_190766838.1">
    <property type="nucleotide sequence ID" value="NZ_JACXLD010000016.1"/>
</dbReference>
<keyword evidence="2" id="KW-0012">Acyltransferase</keyword>
<dbReference type="AlphaFoldDB" id="A0A927C2R5"/>
<dbReference type="GO" id="GO:0016020">
    <property type="term" value="C:membrane"/>
    <property type="evidence" value="ECO:0007669"/>
    <property type="project" value="TreeGrafter"/>
</dbReference>
<keyword evidence="3" id="KW-1185">Reference proteome</keyword>
<dbReference type="GO" id="GO:0016746">
    <property type="term" value="F:acyltransferase activity"/>
    <property type="evidence" value="ECO:0007669"/>
    <property type="project" value="UniProtKB-KW"/>
</dbReference>
<dbReference type="Proteomes" id="UP000610558">
    <property type="component" value="Unassembled WGS sequence"/>
</dbReference>
<reference evidence="2" key="1">
    <citation type="submission" date="2020-09" db="EMBL/GenBank/DDBJ databases">
        <authorList>
            <person name="Yoon J.-W."/>
        </authorList>
    </citation>
    <scope>NUCLEOTIDE SEQUENCE</scope>
    <source>
        <strain evidence="2">KMU-158</strain>
    </source>
</reference>
<dbReference type="SMART" id="SM00563">
    <property type="entry name" value="PlsC"/>
    <property type="match status" value="1"/>
</dbReference>
<dbReference type="PANTHER" id="PTHR22753">
    <property type="entry name" value="TRANSMEMBRANE PROTEIN 68"/>
    <property type="match status" value="1"/>
</dbReference>
<dbReference type="SUPFAM" id="SSF69593">
    <property type="entry name" value="Glycerol-3-phosphate (1)-acyltransferase"/>
    <property type="match status" value="1"/>
</dbReference>
<comment type="caution">
    <text evidence="2">The sequence shown here is derived from an EMBL/GenBank/DDBJ whole genome shotgun (WGS) entry which is preliminary data.</text>
</comment>